<reference evidence="4 5" key="1">
    <citation type="submission" date="2021-02" db="EMBL/GenBank/DDBJ databases">
        <title>Variation within the Batrachochytrium salamandrivorans European outbreak.</title>
        <authorList>
            <person name="Kelly M."/>
            <person name="Pasmans F."/>
            <person name="Shea T.P."/>
            <person name="Munoz J.F."/>
            <person name="Carranza S."/>
            <person name="Cuomo C.A."/>
            <person name="Martel A."/>
        </authorList>
    </citation>
    <scope>NUCLEOTIDE SEQUENCE [LARGE SCALE GENOMIC DNA]</scope>
    <source>
        <strain evidence="4 5">AMFP18/2</strain>
    </source>
</reference>
<comment type="caution">
    <text evidence="4">The sequence shown here is derived from an EMBL/GenBank/DDBJ whole genome shotgun (WGS) entry which is preliminary data.</text>
</comment>
<keyword evidence="1" id="KW-0175">Coiled coil</keyword>
<organism evidence="4 5">
    <name type="scientific">Batrachochytrium salamandrivorans</name>
    <dbReference type="NCBI Taxonomy" id="1357716"/>
    <lineage>
        <taxon>Eukaryota</taxon>
        <taxon>Fungi</taxon>
        <taxon>Fungi incertae sedis</taxon>
        <taxon>Chytridiomycota</taxon>
        <taxon>Chytridiomycota incertae sedis</taxon>
        <taxon>Chytridiomycetes</taxon>
        <taxon>Rhizophydiales</taxon>
        <taxon>Rhizophydiales incertae sedis</taxon>
        <taxon>Batrachochytrium</taxon>
    </lineage>
</organism>
<feature type="coiled-coil region" evidence="1">
    <location>
        <begin position="56"/>
        <end position="104"/>
    </location>
</feature>
<keyword evidence="5" id="KW-1185">Reference proteome</keyword>
<protein>
    <submittedName>
        <fullName evidence="4">Uncharacterized protein</fullName>
    </submittedName>
</protein>
<dbReference type="Proteomes" id="UP001648503">
    <property type="component" value="Unassembled WGS sequence"/>
</dbReference>
<name>A0ABQ8EUN3_9FUNG</name>
<feature type="signal peptide" evidence="3">
    <location>
        <begin position="1"/>
        <end position="18"/>
    </location>
</feature>
<feature type="chain" id="PRO_5045832241" evidence="3">
    <location>
        <begin position="19"/>
        <end position="165"/>
    </location>
</feature>
<feature type="region of interest" description="Disordered" evidence="2">
    <location>
        <begin position="22"/>
        <end position="52"/>
    </location>
</feature>
<evidence type="ECO:0000256" key="3">
    <source>
        <dbReference type="SAM" id="SignalP"/>
    </source>
</evidence>
<evidence type="ECO:0000256" key="1">
    <source>
        <dbReference type="SAM" id="Coils"/>
    </source>
</evidence>
<gene>
    <name evidence="4" type="ORF">BASA50_001119</name>
</gene>
<sequence>MKLISFVAISFLAITVSAQTPPSASTEDMQQHQSTATQSAQQHQSTATRIPQQHDQDGFQAELEELEEAFKKIEASILDLNGCISAMEKEMSELELEISRLKKELYGMGIGNPEKQELTNIYFDKSQSWGTIYLSLETKQTELKNALDEHGAMKARLEELKKSRK</sequence>
<feature type="compositionally biased region" description="Low complexity" evidence="2">
    <location>
        <begin position="31"/>
        <end position="48"/>
    </location>
</feature>
<evidence type="ECO:0000313" key="5">
    <source>
        <dbReference type="Proteomes" id="UP001648503"/>
    </source>
</evidence>
<evidence type="ECO:0000313" key="4">
    <source>
        <dbReference type="EMBL" id="KAH6585510.1"/>
    </source>
</evidence>
<proteinExistence type="predicted"/>
<keyword evidence="3" id="KW-0732">Signal</keyword>
<accession>A0ABQ8EUN3</accession>
<evidence type="ECO:0000256" key="2">
    <source>
        <dbReference type="SAM" id="MobiDB-lite"/>
    </source>
</evidence>
<dbReference type="Gene3D" id="1.20.5.340">
    <property type="match status" value="1"/>
</dbReference>
<dbReference type="EMBL" id="JAFCIX010000580">
    <property type="protein sequence ID" value="KAH6585510.1"/>
    <property type="molecule type" value="Genomic_DNA"/>
</dbReference>